<comment type="caution">
    <text evidence="2">The sequence shown here is derived from an EMBL/GenBank/DDBJ whole genome shotgun (WGS) entry which is preliminary data.</text>
</comment>
<evidence type="ECO:0000313" key="3">
    <source>
        <dbReference type="Proteomes" id="UP001409291"/>
    </source>
</evidence>
<sequence>MGTFSSEEQEKVVHAISIAENKTSGEIRVVVEKHCPGEVFERATHYFEKLDMHKTALRNGVLIYLAHEDHKFSVIGDAGIHKKVGDDFWEKTKEIMVQEFRNAQYVNGLIQGIEHAGEQLAKFYPREDDDINELPNDIVFGDK</sequence>
<reference evidence="2 3" key="1">
    <citation type="submission" date="2024-04" db="EMBL/GenBank/DDBJ databases">
        <title>WGS of bacteria from Torrens River.</title>
        <authorList>
            <person name="Wyrsch E.R."/>
            <person name="Drigo B."/>
        </authorList>
    </citation>
    <scope>NUCLEOTIDE SEQUENCE [LARGE SCALE GENOMIC DNA]</scope>
    <source>
        <strain evidence="2 3">TWI391</strain>
    </source>
</reference>
<evidence type="ECO:0000313" key="2">
    <source>
        <dbReference type="EMBL" id="MEN5376736.1"/>
    </source>
</evidence>
<keyword evidence="3" id="KW-1185">Reference proteome</keyword>
<feature type="domain" description="TPM" evidence="1">
    <location>
        <begin position="2"/>
        <end position="117"/>
    </location>
</feature>
<proteinExistence type="predicted"/>
<dbReference type="Pfam" id="PF04536">
    <property type="entry name" value="TPM_phosphatase"/>
    <property type="match status" value="1"/>
</dbReference>
<protein>
    <submittedName>
        <fullName evidence="2">TPM domain-containing protein</fullName>
    </submittedName>
</protein>
<accession>A0ABV0BPR7</accession>
<dbReference type="EMBL" id="JBDJNQ010000002">
    <property type="protein sequence ID" value="MEN5376736.1"/>
    <property type="molecule type" value="Genomic_DNA"/>
</dbReference>
<dbReference type="InterPro" id="IPR007621">
    <property type="entry name" value="TPM_dom"/>
</dbReference>
<evidence type="ECO:0000259" key="1">
    <source>
        <dbReference type="Pfam" id="PF04536"/>
    </source>
</evidence>
<dbReference type="Gene3D" id="3.10.310.50">
    <property type="match status" value="1"/>
</dbReference>
<organism evidence="2 3">
    <name type="scientific">Sphingobacterium kitahiroshimense</name>
    <dbReference type="NCBI Taxonomy" id="470446"/>
    <lineage>
        <taxon>Bacteria</taxon>
        <taxon>Pseudomonadati</taxon>
        <taxon>Bacteroidota</taxon>
        <taxon>Sphingobacteriia</taxon>
        <taxon>Sphingobacteriales</taxon>
        <taxon>Sphingobacteriaceae</taxon>
        <taxon>Sphingobacterium</taxon>
    </lineage>
</organism>
<name>A0ABV0BPR7_9SPHI</name>
<dbReference type="RefSeq" id="WP_183917566.1">
    <property type="nucleotide sequence ID" value="NZ_JBDJLH010000003.1"/>
</dbReference>
<dbReference type="PANTHER" id="PTHR30373:SF8">
    <property type="entry name" value="BLL7265 PROTEIN"/>
    <property type="match status" value="1"/>
</dbReference>
<dbReference type="Proteomes" id="UP001409291">
    <property type="component" value="Unassembled WGS sequence"/>
</dbReference>
<dbReference type="PANTHER" id="PTHR30373">
    <property type="entry name" value="UPF0603 PROTEIN YGCG"/>
    <property type="match status" value="1"/>
</dbReference>
<gene>
    <name evidence="2" type="ORF">ABE541_05620</name>
</gene>